<gene>
    <name evidence="1" type="ORF">NLI96_g5381</name>
</gene>
<accession>A0AAD5V8E7</accession>
<sequence>MCIPRTKQPALLVGNPSPPLEDVIKTPRSLTTHLQSGNSTPSRCQLPLELIEAILFHLRHRKAALKSCSLVSRNWTHYCRQHLFRQVTFDWDRKDSPRGNSESSRFLALLDDSPIGHFIQILFITSSPFSTAPRSHVDITTESFARLLSRLENLKFLHIRSFQIRLEPQAEKDPLVLQMSYHRSLDNLVIDDLTISDPSFNYNECSPIATYPFLRFLHLFGQISSLSLGRCFYKGRPLSKANAILSPPPKFKIPTLKLTTGLEMNFSSNSVKAFLECIDLHQLESFHVAQAHSQNIGLTNYIVERSPNLTNVSLNLPDFLFMQEDRYYWRNEYVDDWNWNGSPLFSLRQLESITSGIHLIGDNEGDYHNKWVQTILKSLLREMKRIDHEFILELSVLLEKGPSAVNLLNWSDIRYRMEELPMLTKMSLRINVSGLGGSQAVDPDLYDIPRRDLLALRERCGVELDIP</sequence>
<dbReference type="EMBL" id="JANAWD010000175">
    <property type="protein sequence ID" value="KAJ3484806.1"/>
    <property type="molecule type" value="Genomic_DNA"/>
</dbReference>
<dbReference type="InterPro" id="IPR036047">
    <property type="entry name" value="F-box-like_dom_sf"/>
</dbReference>
<evidence type="ECO:0000313" key="2">
    <source>
        <dbReference type="Proteomes" id="UP001212997"/>
    </source>
</evidence>
<dbReference type="Proteomes" id="UP001212997">
    <property type="component" value="Unassembled WGS sequence"/>
</dbReference>
<dbReference type="AlphaFoldDB" id="A0AAD5V8E7"/>
<comment type="caution">
    <text evidence="1">The sequence shown here is derived from an EMBL/GenBank/DDBJ whole genome shotgun (WGS) entry which is preliminary data.</text>
</comment>
<evidence type="ECO:0000313" key="1">
    <source>
        <dbReference type="EMBL" id="KAJ3484806.1"/>
    </source>
</evidence>
<organism evidence="1 2">
    <name type="scientific">Meripilus lineatus</name>
    <dbReference type="NCBI Taxonomy" id="2056292"/>
    <lineage>
        <taxon>Eukaryota</taxon>
        <taxon>Fungi</taxon>
        <taxon>Dikarya</taxon>
        <taxon>Basidiomycota</taxon>
        <taxon>Agaricomycotina</taxon>
        <taxon>Agaricomycetes</taxon>
        <taxon>Polyporales</taxon>
        <taxon>Meripilaceae</taxon>
        <taxon>Meripilus</taxon>
    </lineage>
</organism>
<protein>
    <recommendedName>
        <fullName evidence="3">F-box domain-containing protein</fullName>
    </recommendedName>
</protein>
<proteinExistence type="predicted"/>
<dbReference type="SUPFAM" id="SSF81383">
    <property type="entry name" value="F-box domain"/>
    <property type="match status" value="1"/>
</dbReference>
<evidence type="ECO:0008006" key="3">
    <source>
        <dbReference type="Google" id="ProtNLM"/>
    </source>
</evidence>
<reference evidence="1" key="1">
    <citation type="submission" date="2022-07" db="EMBL/GenBank/DDBJ databases">
        <title>Genome Sequence of Physisporinus lineatus.</title>
        <authorList>
            <person name="Buettner E."/>
        </authorList>
    </citation>
    <scope>NUCLEOTIDE SEQUENCE</scope>
    <source>
        <strain evidence="1">VT162</strain>
    </source>
</reference>
<keyword evidence="2" id="KW-1185">Reference proteome</keyword>
<name>A0AAD5V8E7_9APHY</name>